<comment type="caution">
    <text evidence="2">The sequence shown here is derived from an EMBL/GenBank/DDBJ whole genome shotgun (WGS) entry which is preliminary data.</text>
</comment>
<keyword evidence="1" id="KW-1133">Transmembrane helix</keyword>
<organism evidence="2">
    <name type="scientific">Magnetospirillum fulvum MGU-K5</name>
    <dbReference type="NCBI Taxonomy" id="1316936"/>
    <lineage>
        <taxon>Bacteria</taxon>
        <taxon>Pseudomonadati</taxon>
        <taxon>Pseudomonadota</taxon>
        <taxon>Alphaproteobacteria</taxon>
        <taxon>Rhodospirillales</taxon>
        <taxon>Rhodospirillaceae</taxon>
        <taxon>Magnetospirillum</taxon>
    </lineage>
</organism>
<dbReference type="NCBIfam" id="NF037970">
    <property type="entry name" value="vanZ_1"/>
    <property type="match status" value="1"/>
</dbReference>
<evidence type="ECO:0000256" key="1">
    <source>
        <dbReference type="SAM" id="Phobius"/>
    </source>
</evidence>
<dbReference type="EMBL" id="AQPH01000019">
    <property type="protein sequence ID" value="EPY02203.1"/>
    <property type="molecule type" value="Genomic_DNA"/>
</dbReference>
<sequence length="129" mass="13398">MSRPAGLIRAAAWGCVGLLCILSWIPGDEMIRTGIGGHIEHCVAYMGATAIIAFAYAGRFGLAAVVAALALYAGVMELGQTFVPGRHAALEDFLASASGVASGAALFVLARRWVASHKQGKRLLAELSD</sequence>
<dbReference type="AlphaFoldDB" id="S9SDS5"/>
<dbReference type="STRING" id="1316936.K678_06986"/>
<keyword evidence="1" id="KW-0812">Transmembrane</keyword>
<keyword evidence="1" id="KW-0472">Membrane</keyword>
<accession>S9SDS5</accession>
<dbReference type="OrthoDB" id="7375947at2"/>
<evidence type="ECO:0000313" key="2">
    <source>
        <dbReference type="EMBL" id="EPY02203.1"/>
    </source>
</evidence>
<dbReference type="RefSeq" id="WP_021131748.1">
    <property type="nucleotide sequence ID" value="NZ_AQPH01000019.1"/>
</dbReference>
<feature type="transmembrane region" description="Helical" evidence="1">
    <location>
        <begin position="6"/>
        <end position="25"/>
    </location>
</feature>
<evidence type="ECO:0008006" key="3">
    <source>
        <dbReference type="Google" id="ProtNLM"/>
    </source>
</evidence>
<feature type="transmembrane region" description="Helical" evidence="1">
    <location>
        <begin position="45"/>
        <end position="73"/>
    </location>
</feature>
<protein>
    <recommendedName>
        <fullName evidence="3">VanZ-like domain-containing protein</fullName>
    </recommendedName>
</protein>
<name>S9SDS5_MAGFU</name>
<reference evidence="2" key="1">
    <citation type="submission" date="2013-04" db="EMBL/GenBank/DDBJ databases">
        <authorList>
            <person name="Kuznetsov B."/>
            <person name="Ivanovsky R."/>
        </authorList>
    </citation>
    <scope>NUCLEOTIDE SEQUENCE [LARGE SCALE GENOMIC DNA]</scope>
    <source>
        <strain evidence="2">MGU-K5</strain>
    </source>
</reference>
<dbReference type="eggNOG" id="COG5652">
    <property type="taxonomic scope" value="Bacteria"/>
</dbReference>
<proteinExistence type="predicted"/>
<gene>
    <name evidence="2" type="ORF">K678_06986</name>
</gene>
<dbReference type="Proteomes" id="UP000015350">
    <property type="component" value="Unassembled WGS sequence"/>
</dbReference>
<feature type="transmembrane region" description="Helical" evidence="1">
    <location>
        <begin position="93"/>
        <end position="114"/>
    </location>
</feature>